<evidence type="ECO:0000313" key="3">
    <source>
        <dbReference type="EMBL" id="MCF2497698.1"/>
    </source>
</evidence>
<dbReference type="SUPFAM" id="SSF52172">
    <property type="entry name" value="CheY-like"/>
    <property type="match status" value="1"/>
</dbReference>
<organism evidence="3 6">
    <name type="scientific">Dyadobacter chenhuakuii</name>
    <dbReference type="NCBI Taxonomy" id="2909339"/>
    <lineage>
        <taxon>Bacteria</taxon>
        <taxon>Pseudomonadati</taxon>
        <taxon>Bacteroidota</taxon>
        <taxon>Cytophagia</taxon>
        <taxon>Cytophagales</taxon>
        <taxon>Spirosomataceae</taxon>
        <taxon>Dyadobacter</taxon>
    </lineage>
</organism>
<protein>
    <submittedName>
        <fullName evidence="3">Response regulator</fullName>
    </submittedName>
</protein>
<evidence type="ECO:0000313" key="5">
    <source>
        <dbReference type="Proteomes" id="UP001055420"/>
    </source>
</evidence>
<accession>A0A9X1Q9F2</accession>
<dbReference type="GO" id="GO:0000160">
    <property type="term" value="P:phosphorelay signal transduction system"/>
    <property type="evidence" value="ECO:0007669"/>
    <property type="project" value="InterPro"/>
</dbReference>
<dbReference type="EMBL" id="CP098805">
    <property type="protein sequence ID" value="USJ32309.1"/>
    <property type="molecule type" value="Genomic_DNA"/>
</dbReference>
<dbReference type="PROSITE" id="PS50110">
    <property type="entry name" value="RESPONSE_REGULATORY"/>
    <property type="match status" value="1"/>
</dbReference>
<dbReference type="EMBL" id="JAKFFV010000003">
    <property type="protein sequence ID" value="MCF2497698.1"/>
    <property type="molecule type" value="Genomic_DNA"/>
</dbReference>
<dbReference type="AlphaFoldDB" id="A0A9X1Q9F2"/>
<dbReference type="Proteomes" id="UP001055420">
    <property type="component" value="Chromosome"/>
</dbReference>
<gene>
    <name evidence="3" type="ORF">L0661_05245</name>
    <name evidence="4" type="ORF">NFI80_06100</name>
</gene>
<dbReference type="PANTHER" id="PTHR44520:SF2">
    <property type="entry name" value="RESPONSE REGULATOR RCP1"/>
    <property type="match status" value="1"/>
</dbReference>
<reference evidence="3" key="1">
    <citation type="submission" date="2022-01" db="EMBL/GenBank/DDBJ databases">
        <title>Novel species in genus Dyadobacter.</title>
        <authorList>
            <person name="Ma C."/>
        </authorList>
    </citation>
    <scope>NUCLEOTIDE SEQUENCE</scope>
    <source>
        <strain evidence="4">CY22</strain>
        <strain evidence="3">CY357</strain>
    </source>
</reference>
<dbReference type="InterPro" id="IPR001789">
    <property type="entry name" value="Sig_transdc_resp-reg_receiver"/>
</dbReference>
<evidence type="ECO:0000313" key="4">
    <source>
        <dbReference type="EMBL" id="USJ32309.1"/>
    </source>
</evidence>
<evidence type="ECO:0000256" key="1">
    <source>
        <dbReference type="PROSITE-ProRule" id="PRU00169"/>
    </source>
</evidence>
<dbReference type="Pfam" id="PF00072">
    <property type="entry name" value="Response_reg"/>
    <property type="match status" value="1"/>
</dbReference>
<name>A0A9X1Q9F2_9BACT</name>
<feature type="modified residue" description="4-aspartylphosphate" evidence="1">
    <location>
        <position position="59"/>
    </location>
</feature>
<dbReference type="RefSeq" id="WP_233798309.1">
    <property type="nucleotide sequence ID" value="NZ_CP098805.1"/>
</dbReference>
<keyword evidence="5" id="KW-1185">Reference proteome</keyword>
<dbReference type="SMART" id="SM00448">
    <property type="entry name" value="REC"/>
    <property type="match status" value="1"/>
</dbReference>
<evidence type="ECO:0000313" key="6">
    <source>
        <dbReference type="Proteomes" id="UP001139411"/>
    </source>
</evidence>
<dbReference type="InterPro" id="IPR052893">
    <property type="entry name" value="TCS_response_regulator"/>
</dbReference>
<feature type="domain" description="Response regulatory" evidence="2">
    <location>
        <begin position="6"/>
        <end position="128"/>
    </location>
</feature>
<proteinExistence type="predicted"/>
<evidence type="ECO:0000259" key="2">
    <source>
        <dbReference type="PROSITE" id="PS50110"/>
    </source>
</evidence>
<dbReference type="PANTHER" id="PTHR44520">
    <property type="entry name" value="RESPONSE REGULATOR RCP1-RELATED"/>
    <property type="match status" value="1"/>
</dbReference>
<dbReference type="InterPro" id="IPR011006">
    <property type="entry name" value="CheY-like_superfamily"/>
</dbReference>
<sequence>MSVKGPIILIEDDSDDQFLLKSIVEELQIPNPIIFFSNGLEALLFLETTTEQPFIIFCDINMPVMNGLELRQRIEQNEYLKKKSIPFVFLSTADNPHIISVAYEATIQGFFKKENSFEDLKKRIRIIFEYWQSCLHPNNYV</sequence>
<dbReference type="Proteomes" id="UP001139411">
    <property type="component" value="Unassembled WGS sequence"/>
</dbReference>
<keyword evidence="1" id="KW-0597">Phosphoprotein</keyword>
<dbReference type="Gene3D" id="3.40.50.2300">
    <property type="match status" value="1"/>
</dbReference>